<dbReference type="GO" id="GO:0016020">
    <property type="term" value="C:membrane"/>
    <property type="evidence" value="ECO:0007669"/>
    <property type="project" value="UniProtKB-SubCell"/>
</dbReference>
<dbReference type="SUPFAM" id="SSF103473">
    <property type="entry name" value="MFS general substrate transporter"/>
    <property type="match status" value="1"/>
</dbReference>
<dbReference type="InParanoid" id="A0A1S3IGB2"/>
<evidence type="ECO:0000256" key="1">
    <source>
        <dbReference type="ARBA" id="ARBA00004141"/>
    </source>
</evidence>
<dbReference type="Pfam" id="PF00083">
    <property type="entry name" value="Sugar_tr"/>
    <property type="match status" value="1"/>
</dbReference>
<dbReference type="GeneID" id="106164059"/>
<dbReference type="Gene3D" id="1.20.1250.20">
    <property type="entry name" value="MFS general substrate transporter like domains"/>
    <property type="match status" value="1"/>
</dbReference>
<dbReference type="InterPro" id="IPR020846">
    <property type="entry name" value="MFS_dom"/>
</dbReference>
<feature type="transmembrane region" description="Helical" evidence="5">
    <location>
        <begin position="493"/>
        <end position="513"/>
    </location>
</feature>
<dbReference type="RefSeq" id="XP_013397300.1">
    <property type="nucleotide sequence ID" value="XM_013541846.1"/>
</dbReference>
<feature type="domain" description="Major facilitator superfamily (MFS) profile" evidence="6">
    <location>
        <begin position="84"/>
        <end position="517"/>
    </location>
</feature>
<feature type="transmembrane region" description="Helical" evidence="5">
    <location>
        <begin position="341"/>
        <end position="359"/>
    </location>
</feature>
<comment type="subcellular location">
    <subcellularLocation>
        <location evidence="1">Membrane</location>
        <topology evidence="1">Multi-pass membrane protein</topology>
    </subcellularLocation>
</comment>
<evidence type="ECO:0000256" key="5">
    <source>
        <dbReference type="SAM" id="Phobius"/>
    </source>
</evidence>
<dbReference type="KEGG" id="lak:106164059"/>
<reference evidence="8" key="1">
    <citation type="submission" date="2025-08" db="UniProtKB">
        <authorList>
            <consortium name="RefSeq"/>
        </authorList>
    </citation>
    <scope>IDENTIFICATION</scope>
    <source>
        <tissue evidence="8">Gonads</tissue>
    </source>
</reference>
<evidence type="ECO:0000313" key="8">
    <source>
        <dbReference type="RefSeq" id="XP_013397300.1"/>
    </source>
</evidence>
<protein>
    <submittedName>
        <fullName evidence="8">Organic cation transporter protein</fullName>
    </submittedName>
</protein>
<keyword evidence="3 5" id="KW-1133">Transmembrane helix</keyword>
<sequence length="558" mass="61594">MQQASDSGNTYGEPTRFEHVIDRVGGFGRRQFAIFMLINFGDFITSTTIMGPVFFGATPRWTCPASNWTNETTHVLLPDSSTQSLIMYSFNETAFGDAKEMLQHDSCTDNNEVCSGLQYVSDFTSIVSEWDLICGQKFVSSIITTLQMAGLLVGAFVISQLADSFGRKPVWYAAVTLSGIISFSSTFSPGWQVFGAMRFFTAMCSGGLIIVNFVWALEFCGTKWRTLNGAIGLWVVGVLLLTLLAYTIRDWKIIMYITSLTPSLISWSFFRFLPESPRWLAMKGRLEEAKCILDAIAKNNKKEPVEMSQIQKAVEEEKQQAAEERQYSFWDLFRTPQLSRYNVVLMFIWFVQSSTYYGLSLNVNNMPGNVYTNTALLAVVDLPVALSTLYLNNRVGRRITYFGFMLVGGCAIFSVMFIAISGQKESLSTLVTVLALVGKAGVAASWIASSLYAAELAPTVIRNIAFGTVSIAGRIGGIVAPQFQLLNSISMELPYIVFGGLCLAMAFLGLLTLPETRNRPLPDALPEWSCCGRGEGHVELAQIGEATKDGDQLNLQIS</sequence>
<feature type="transmembrane region" description="Helical" evidence="5">
    <location>
        <begin position="399"/>
        <end position="420"/>
    </location>
</feature>
<dbReference type="InterPro" id="IPR005828">
    <property type="entry name" value="MFS_sugar_transport-like"/>
</dbReference>
<evidence type="ECO:0000313" key="7">
    <source>
        <dbReference type="Proteomes" id="UP000085678"/>
    </source>
</evidence>
<dbReference type="OrthoDB" id="5141738at2759"/>
<evidence type="ECO:0000259" key="6">
    <source>
        <dbReference type="PROSITE" id="PS50850"/>
    </source>
</evidence>
<evidence type="ECO:0000256" key="2">
    <source>
        <dbReference type="ARBA" id="ARBA00022692"/>
    </source>
</evidence>
<dbReference type="AlphaFoldDB" id="A0A1S3IGB2"/>
<feature type="transmembrane region" description="Helical" evidence="5">
    <location>
        <begin position="426"/>
        <end position="448"/>
    </location>
</feature>
<keyword evidence="2 5" id="KW-0812">Transmembrane</keyword>
<gene>
    <name evidence="8" type="primary">LOC106164059</name>
</gene>
<feature type="transmembrane region" description="Helical" evidence="5">
    <location>
        <begin position="170"/>
        <end position="187"/>
    </location>
</feature>
<dbReference type="GO" id="GO:0022857">
    <property type="term" value="F:transmembrane transporter activity"/>
    <property type="evidence" value="ECO:0007669"/>
    <property type="project" value="InterPro"/>
</dbReference>
<proteinExistence type="predicted"/>
<feature type="transmembrane region" description="Helical" evidence="5">
    <location>
        <begin position="138"/>
        <end position="158"/>
    </location>
</feature>
<feature type="transmembrane region" description="Helical" evidence="5">
    <location>
        <begin position="193"/>
        <end position="215"/>
    </location>
</feature>
<evidence type="ECO:0000256" key="4">
    <source>
        <dbReference type="ARBA" id="ARBA00023136"/>
    </source>
</evidence>
<dbReference type="InterPro" id="IPR036259">
    <property type="entry name" value="MFS_trans_sf"/>
</dbReference>
<name>A0A1S3IGB2_LINAN</name>
<dbReference type="PROSITE" id="PS50850">
    <property type="entry name" value="MFS"/>
    <property type="match status" value="1"/>
</dbReference>
<feature type="transmembrane region" description="Helical" evidence="5">
    <location>
        <begin position="32"/>
        <end position="55"/>
    </location>
</feature>
<keyword evidence="7" id="KW-1185">Reference proteome</keyword>
<feature type="transmembrane region" description="Helical" evidence="5">
    <location>
        <begin position="227"/>
        <end position="247"/>
    </location>
</feature>
<keyword evidence="4 5" id="KW-0472">Membrane</keyword>
<dbReference type="PANTHER" id="PTHR24064">
    <property type="entry name" value="SOLUTE CARRIER FAMILY 22 MEMBER"/>
    <property type="match status" value="1"/>
</dbReference>
<feature type="transmembrane region" description="Helical" evidence="5">
    <location>
        <begin position="371"/>
        <end position="392"/>
    </location>
</feature>
<evidence type="ECO:0000256" key="3">
    <source>
        <dbReference type="ARBA" id="ARBA00022989"/>
    </source>
</evidence>
<feature type="transmembrane region" description="Helical" evidence="5">
    <location>
        <begin position="460"/>
        <end position="481"/>
    </location>
</feature>
<accession>A0A1S3IGB2</accession>
<dbReference type="PROSITE" id="PS00216">
    <property type="entry name" value="SUGAR_TRANSPORT_1"/>
    <property type="match status" value="1"/>
</dbReference>
<organism evidence="7 8">
    <name type="scientific">Lingula anatina</name>
    <name type="common">Brachiopod</name>
    <name type="synonym">Lingula unguis</name>
    <dbReference type="NCBI Taxonomy" id="7574"/>
    <lineage>
        <taxon>Eukaryota</taxon>
        <taxon>Metazoa</taxon>
        <taxon>Spiralia</taxon>
        <taxon>Lophotrochozoa</taxon>
        <taxon>Brachiopoda</taxon>
        <taxon>Linguliformea</taxon>
        <taxon>Lingulata</taxon>
        <taxon>Lingulida</taxon>
        <taxon>Linguloidea</taxon>
        <taxon>Lingulidae</taxon>
        <taxon>Lingula</taxon>
    </lineage>
</organism>
<dbReference type="Proteomes" id="UP000085678">
    <property type="component" value="Unplaced"/>
</dbReference>
<dbReference type="InterPro" id="IPR005829">
    <property type="entry name" value="Sugar_transporter_CS"/>
</dbReference>